<dbReference type="EMBL" id="JAQQDW010000114">
    <property type="protein sequence ID" value="MFM0108369.1"/>
    <property type="molecule type" value="Genomic_DNA"/>
</dbReference>
<evidence type="ECO:0000313" key="2">
    <source>
        <dbReference type="Proteomes" id="UP001629235"/>
    </source>
</evidence>
<gene>
    <name evidence="1" type="ORF">PQR01_34300</name>
</gene>
<organism evidence="1 2">
    <name type="scientific">Paraburkholderia rhynchosiae</name>
    <dbReference type="NCBI Taxonomy" id="487049"/>
    <lineage>
        <taxon>Bacteria</taxon>
        <taxon>Pseudomonadati</taxon>
        <taxon>Pseudomonadota</taxon>
        <taxon>Betaproteobacteria</taxon>
        <taxon>Burkholderiales</taxon>
        <taxon>Burkholderiaceae</taxon>
        <taxon>Paraburkholderia</taxon>
    </lineage>
</organism>
<dbReference type="Proteomes" id="UP001629235">
    <property type="component" value="Unassembled WGS sequence"/>
</dbReference>
<sequence length="354" mass="40323">MTRYFLTTECTSLDRSQLISLAIVGEDAREFYGELIDFERPLCSEFVREVVLPQLRRYSSRAMSPAQLRIDVLRWMYNVPDRSRPMLCYDFEGDWQLLEHLLGGCFPKYWKTENVWNKRDAYEHEAYFVATGESAHHALHDARANLYAFNQLRHRPKALPWVVPTLADVRLGDDVQAVIFDAFGTLCRIASPRKPFLRLFNLGARRDFWPARETVMTQPLDLREGAAALRLHPRSEVMEALESDLAAELASIELYPEVPDVLAGLRERGIKVAVASNLAKPYAAPLLALLPVGPDVFAGSFEVGYLKPDRRIFRWTCEQLGVSPENALMIGDSLRADYRGARAAGMQAIHLRRQ</sequence>
<proteinExistence type="predicted"/>
<name>A0ACC7NMZ1_9BURK</name>
<evidence type="ECO:0000313" key="1">
    <source>
        <dbReference type="EMBL" id="MFM0108369.1"/>
    </source>
</evidence>
<comment type="caution">
    <text evidence="1">The sequence shown here is derived from an EMBL/GenBank/DDBJ whole genome shotgun (WGS) entry which is preliminary data.</text>
</comment>
<reference evidence="1 2" key="1">
    <citation type="journal article" date="2024" name="Chem. Sci.">
        <title>Discovery of megapolipeptins by genome mining of a Burkholderiales bacteria collection.</title>
        <authorList>
            <person name="Paulo B.S."/>
            <person name="Recchia M.J.J."/>
            <person name="Lee S."/>
            <person name="Fergusson C.H."/>
            <person name="Romanowski S.B."/>
            <person name="Hernandez A."/>
            <person name="Krull N."/>
            <person name="Liu D.Y."/>
            <person name="Cavanagh H."/>
            <person name="Bos A."/>
            <person name="Gray C.A."/>
            <person name="Murphy B.T."/>
            <person name="Linington R.G."/>
            <person name="Eustaquio A.S."/>
        </authorList>
    </citation>
    <scope>NUCLEOTIDE SEQUENCE [LARGE SCALE GENOMIC DNA]</scope>
    <source>
        <strain evidence="1 2">RL18-126-BIB-B</strain>
    </source>
</reference>
<keyword evidence="1" id="KW-0378">Hydrolase</keyword>
<accession>A0ACC7NMZ1</accession>
<keyword evidence="2" id="KW-1185">Reference proteome</keyword>
<protein>
    <submittedName>
        <fullName evidence="1">HAD family hydrolase</fullName>
    </submittedName>
</protein>